<dbReference type="InterPro" id="IPR052350">
    <property type="entry name" value="Metallo-dep_Lactonases"/>
</dbReference>
<dbReference type="RefSeq" id="WP_002896570.1">
    <property type="nucleotide sequence ID" value="NZ_AIOS01000039.1"/>
</dbReference>
<evidence type="ECO:0000313" key="3">
    <source>
        <dbReference type="EMBL" id="EIB53808.1"/>
    </source>
</evidence>
<dbReference type="InterPro" id="IPR006680">
    <property type="entry name" value="Amidohydro-rel"/>
</dbReference>
<comment type="caution">
    <text evidence="3">The sequence shown here is derived from an EMBL/GenBank/DDBJ whole genome shotgun (WGS) entry which is preliminary data.</text>
</comment>
<proteinExistence type="inferred from homology"/>
<dbReference type="Gene3D" id="3.20.20.140">
    <property type="entry name" value="Metal-dependent hydrolases"/>
    <property type="match status" value="1"/>
</dbReference>
<dbReference type="PANTHER" id="PTHR43569">
    <property type="entry name" value="AMIDOHYDROLASE"/>
    <property type="match status" value="1"/>
</dbReference>
<organism evidence="3 4">
    <name type="scientific">Campylobacter jejuni subsp. jejuni 2008-988</name>
    <dbReference type="NCBI Taxonomy" id="889253"/>
    <lineage>
        <taxon>Bacteria</taxon>
        <taxon>Pseudomonadati</taxon>
        <taxon>Campylobacterota</taxon>
        <taxon>Epsilonproteobacteria</taxon>
        <taxon>Campylobacterales</taxon>
        <taxon>Campylobacteraceae</taxon>
        <taxon>Campylobacter</taxon>
    </lineage>
</organism>
<reference evidence="3 4" key="1">
    <citation type="submission" date="2010-10" db="EMBL/GenBank/DDBJ databases">
        <authorList>
            <person name="Richards V."/>
            <person name="Lefebure T."/>
            <person name="Suzuki H."/>
            <person name="Pavinski Bitar P."/>
            <person name="Stanhope M."/>
        </authorList>
    </citation>
    <scope>NUCLEOTIDE SEQUENCE [LARGE SCALE GENOMIC DNA]</scope>
    <source>
        <strain evidence="3 4">2008-988</strain>
    </source>
</reference>
<sequence length="256" mass="30621">MQKIFDAHLHLWDLEKIPISWIKDDEKLEQNYDFFRMKQEYKEFEFIDAMYVEVNSDDLEKEALFALEQKKLHNLLFCLADFKHKEELSSFREVMHTSKKGAKRLFEADFEEKIEILKTFNIPFEACMKNEELSFLENFLNKNSNLKVVLNHLGSPKINRLNEYKKDLNLLKKFPNLYIKLSIPDGFSQETPKEFIFELFAFLKENFSENKFIFGSNYPVSNLSPKQWIELIMQSKVFKDLDLIFYKNALSIYKGE</sequence>
<dbReference type="InterPro" id="IPR032466">
    <property type="entry name" value="Metal_Hydrolase"/>
</dbReference>
<dbReference type="AlphaFoldDB" id="A0ABC9QLF7"/>
<feature type="domain" description="Amidohydrolase-related" evidence="2">
    <location>
        <begin position="100"/>
        <end position="254"/>
    </location>
</feature>
<dbReference type="Proteomes" id="UP000003238">
    <property type="component" value="Unassembled WGS sequence"/>
</dbReference>
<protein>
    <submittedName>
        <fullName evidence="3">Amidohydrolase</fullName>
    </submittedName>
</protein>
<name>A0ABC9QLF7_CAMJU</name>
<dbReference type="SUPFAM" id="SSF51556">
    <property type="entry name" value="Metallo-dependent hydrolases"/>
    <property type="match status" value="1"/>
</dbReference>
<dbReference type="EMBL" id="AIOS01000039">
    <property type="protein sequence ID" value="EIB53808.1"/>
    <property type="molecule type" value="Genomic_DNA"/>
</dbReference>
<accession>A0ABC9QLF7</accession>
<gene>
    <name evidence="3" type="ORF">cje154_05424</name>
</gene>
<evidence type="ECO:0000256" key="1">
    <source>
        <dbReference type="ARBA" id="ARBA00038310"/>
    </source>
</evidence>
<dbReference type="PANTHER" id="PTHR43569:SF2">
    <property type="entry name" value="AMIDOHYDROLASE-RELATED DOMAIN-CONTAINING PROTEIN"/>
    <property type="match status" value="1"/>
</dbReference>
<evidence type="ECO:0000313" key="4">
    <source>
        <dbReference type="Proteomes" id="UP000003238"/>
    </source>
</evidence>
<comment type="similarity">
    <text evidence="1">Belongs to the metallo-dependent hydrolases superfamily.</text>
</comment>
<dbReference type="Pfam" id="PF04909">
    <property type="entry name" value="Amidohydro_2"/>
    <property type="match status" value="1"/>
</dbReference>
<evidence type="ECO:0000259" key="2">
    <source>
        <dbReference type="Pfam" id="PF04909"/>
    </source>
</evidence>